<evidence type="ECO:0000256" key="2">
    <source>
        <dbReference type="ARBA" id="ARBA00012255"/>
    </source>
</evidence>
<dbReference type="EC" id="3.2.1.143" evidence="2"/>
<feature type="binding site" evidence="12">
    <location>
        <position position="67"/>
    </location>
    <ligand>
        <name>Mg(2+)</name>
        <dbReference type="ChEBI" id="CHEBI:18420"/>
        <label>1</label>
    </ligand>
</feature>
<evidence type="ECO:0000313" key="13">
    <source>
        <dbReference type="EMBL" id="KAF7553484.1"/>
    </source>
</evidence>
<dbReference type="PANTHER" id="PTHR16222:SF24">
    <property type="entry name" value="ADP-RIBOSYLHYDROLASE ARH3"/>
    <property type="match status" value="1"/>
</dbReference>
<dbReference type="GO" id="GO:0046872">
    <property type="term" value="F:metal ion binding"/>
    <property type="evidence" value="ECO:0007669"/>
    <property type="project" value="UniProtKB-KW"/>
</dbReference>
<keyword evidence="12" id="KW-0479">Metal-binding</keyword>
<evidence type="ECO:0000256" key="4">
    <source>
        <dbReference type="ARBA" id="ARBA00041057"/>
    </source>
</evidence>
<reference evidence="13" key="1">
    <citation type="submission" date="2020-03" db="EMBL/GenBank/DDBJ databases">
        <title>Draft Genome Sequence of Cylindrodendrum hubeiense.</title>
        <authorList>
            <person name="Buettner E."/>
            <person name="Kellner H."/>
        </authorList>
    </citation>
    <scope>NUCLEOTIDE SEQUENCE</scope>
    <source>
        <strain evidence="13">IHI 201604</strain>
    </source>
</reference>
<evidence type="ECO:0000256" key="7">
    <source>
        <dbReference type="ARBA" id="ARBA00042722"/>
    </source>
</evidence>
<gene>
    <name evidence="13" type="ORF">G7Z17_g3609</name>
</gene>
<protein>
    <recommendedName>
        <fullName evidence="4">ADP-ribosylhydrolase ARH3</fullName>
        <ecNumber evidence="2">3.2.1.143</ecNumber>
    </recommendedName>
    <alternativeName>
        <fullName evidence="5">ADP-ribose glycohydrolase ARH3</fullName>
    </alternativeName>
    <alternativeName>
        <fullName evidence="6">ADP-ribosylhydrolase 3</fullName>
    </alternativeName>
    <alternativeName>
        <fullName evidence="9">O-acetyl-ADP-ribose deacetylase ARH3</fullName>
    </alternativeName>
    <alternativeName>
        <fullName evidence="10">Poly(ADP-ribose) glycohydrolase ARH3</fullName>
    </alternativeName>
    <alternativeName>
        <fullName evidence="8">[Protein ADP-ribosylarginine] hydrolase-like protein 2</fullName>
    </alternativeName>
    <alternativeName>
        <fullName evidence="7">[Protein ADP-ribosylserine] hydrolase</fullName>
    </alternativeName>
</protein>
<dbReference type="EMBL" id="JAANBB010000045">
    <property type="protein sequence ID" value="KAF7553484.1"/>
    <property type="molecule type" value="Genomic_DNA"/>
</dbReference>
<evidence type="ECO:0000256" key="3">
    <source>
        <dbReference type="ARBA" id="ARBA00022801"/>
    </source>
</evidence>
<evidence type="ECO:0000256" key="11">
    <source>
        <dbReference type="ARBA" id="ARBA00049015"/>
    </source>
</evidence>
<comment type="similarity">
    <text evidence="1">Belongs to the ADP-ribosylglycohydrolase family.</text>
</comment>
<comment type="catalytic activity">
    <reaction evidence="11">
        <text>alpha-NAD(+) + H2O = ADP-D-ribose + nicotinamide + H(+)</text>
        <dbReference type="Rhea" id="RHEA:68792"/>
        <dbReference type="ChEBI" id="CHEBI:15377"/>
        <dbReference type="ChEBI" id="CHEBI:15378"/>
        <dbReference type="ChEBI" id="CHEBI:17154"/>
        <dbReference type="ChEBI" id="CHEBI:57967"/>
        <dbReference type="ChEBI" id="CHEBI:77017"/>
    </reaction>
</comment>
<feature type="binding site" evidence="12">
    <location>
        <position position="289"/>
    </location>
    <ligand>
        <name>Mg(2+)</name>
        <dbReference type="ChEBI" id="CHEBI:18420"/>
        <label>1</label>
    </ligand>
</feature>
<organism evidence="13 14">
    <name type="scientific">Cylindrodendrum hubeiense</name>
    <dbReference type="NCBI Taxonomy" id="595255"/>
    <lineage>
        <taxon>Eukaryota</taxon>
        <taxon>Fungi</taxon>
        <taxon>Dikarya</taxon>
        <taxon>Ascomycota</taxon>
        <taxon>Pezizomycotina</taxon>
        <taxon>Sordariomycetes</taxon>
        <taxon>Hypocreomycetidae</taxon>
        <taxon>Hypocreales</taxon>
        <taxon>Nectriaceae</taxon>
        <taxon>Cylindrodendrum</taxon>
    </lineage>
</organism>
<evidence type="ECO:0000313" key="14">
    <source>
        <dbReference type="Proteomes" id="UP000722485"/>
    </source>
</evidence>
<name>A0A9P5LI01_9HYPO</name>
<evidence type="ECO:0000256" key="12">
    <source>
        <dbReference type="PIRSR" id="PIRSR605502-1"/>
    </source>
</evidence>
<keyword evidence="12" id="KW-0460">Magnesium</keyword>
<dbReference type="InterPro" id="IPR050792">
    <property type="entry name" value="ADP-ribosylglycohydrolase"/>
</dbReference>
<keyword evidence="14" id="KW-1185">Reference proteome</keyword>
<comment type="cofactor">
    <cofactor evidence="12">
        <name>Mg(2+)</name>
        <dbReference type="ChEBI" id="CHEBI:18420"/>
    </cofactor>
    <text evidence="12">Binds 2 magnesium ions per subunit.</text>
</comment>
<evidence type="ECO:0000256" key="5">
    <source>
        <dbReference type="ARBA" id="ARBA00042398"/>
    </source>
</evidence>
<dbReference type="InterPro" id="IPR005502">
    <property type="entry name" value="Ribosyl_crysJ1"/>
</dbReference>
<evidence type="ECO:0000256" key="6">
    <source>
        <dbReference type="ARBA" id="ARBA00042471"/>
    </source>
</evidence>
<dbReference type="Pfam" id="PF03747">
    <property type="entry name" value="ADP_ribosyl_GH"/>
    <property type="match status" value="1"/>
</dbReference>
<dbReference type="GO" id="GO:0004649">
    <property type="term" value="F:poly(ADP-ribose) glycohydrolase activity"/>
    <property type="evidence" value="ECO:0007669"/>
    <property type="project" value="UniProtKB-EC"/>
</dbReference>
<feature type="binding site" evidence="12">
    <location>
        <position position="286"/>
    </location>
    <ligand>
        <name>Mg(2+)</name>
        <dbReference type="ChEBI" id="CHEBI:18420"/>
        <label>1</label>
    </ligand>
</feature>
<feature type="binding site" evidence="12">
    <location>
        <position position="288"/>
    </location>
    <ligand>
        <name>Mg(2+)</name>
        <dbReference type="ChEBI" id="CHEBI:18420"/>
        <label>1</label>
    </ligand>
</feature>
<evidence type="ECO:0000256" key="10">
    <source>
        <dbReference type="ARBA" id="ARBA00043193"/>
    </source>
</evidence>
<evidence type="ECO:0000256" key="9">
    <source>
        <dbReference type="ARBA" id="ARBA00043187"/>
    </source>
</evidence>
<feature type="binding site" evidence="12">
    <location>
        <position position="69"/>
    </location>
    <ligand>
        <name>Mg(2+)</name>
        <dbReference type="ChEBI" id="CHEBI:18420"/>
        <label>1</label>
    </ligand>
</feature>
<dbReference type="SUPFAM" id="SSF101478">
    <property type="entry name" value="ADP-ribosylglycohydrolase"/>
    <property type="match status" value="1"/>
</dbReference>
<dbReference type="AlphaFoldDB" id="A0A9P5LI01"/>
<dbReference type="OrthoDB" id="2021138at2759"/>
<dbReference type="PANTHER" id="PTHR16222">
    <property type="entry name" value="ADP-RIBOSYLGLYCOHYDROLASE"/>
    <property type="match status" value="1"/>
</dbReference>
<comment type="caution">
    <text evidence="13">The sequence shown here is derived from an EMBL/GenBank/DDBJ whole genome shotgun (WGS) entry which is preliminary data.</text>
</comment>
<dbReference type="InterPro" id="IPR036705">
    <property type="entry name" value="Ribosyl_crysJ1_sf"/>
</dbReference>
<proteinExistence type="inferred from homology"/>
<keyword evidence="3" id="KW-0378">Hydrolase</keyword>
<dbReference type="Proteomes" id="UP000722485">
    <property type="component" value="Unassembled WGS sequence"/>
</dbReference>
<evidence type="ECO:0000256" key="1">
    <source>
        <dbReference type="ARBA" id="ARBA00010702"/>
    </source>
</evidence>
<accession>A0A9P5LI01</accession>
<sequence length="331" mass="35743">MTSFPSDKKLSARESRVIGALLGVHAGDSLGATVEFKSHRQIASRYPNGLRQIIGGGPFNWSAGHATDDTDMTRGTLLAYRDWTRGDDIARLAGDYFLKWEDGDWPDRVMGSYPDDMGDATSRGLGVYRKSRDPDHAGAGQGSAGNGSLMRCIPTALFQPDSDRLISESIRISKITHNDFRCTTSCAVYNTIVAELIKGAIPAHAVMSGEAVGLRLENMRPGEVSQAVKMGKELKVTDMAQRGPPPEMKGGASGYVLESLTIAIAAVLDERSFEDVLVDVVRIGNDTDTNAAVAGGLLGARDGESCIPQDWKSKLQFGKEFEDVALEMMRK</sequence>
<feature type="binding site" evidence="12">
    <location>
        <position position="68"/>
    </location>
    <ligand>
        <name>Mg(2+)</name>
        <dbReference type="ChEBI" id="CHEBI:18420"/>
        <label>1</label>
    </ligand>
</feature>
<evidence type="ECO:0000256" key="8">
    <source>
        <dbReference type="ARBA" id="ARBA00042850"/>
    </source>
</evidence>
<dbReference type="Gene3D" id="1.10.4080.10">
    <property type="entry name" value="ADP-ribosylation/Crystallin J1"/>
    <property type="match status" value="1"/>
</dbReference>